<dbReference type="Proteomes" id="UP000179113">
    <property type="component" value="Unassembled WGS sequence"/>
</dbReference>
<evidence type="ECO:0008006" key="3">
    <source>
        <dbReference type="Google" id="ProtNLM"/>
    </source>
</evidence>
<accession>A0A1F4WMM5</accession>
<organism evidence="1 2">
    <name type="scientific">candidate division WWE3 bacterium RIFOXYC1_FULL_39_7</name>
    <dbReference type="NCBI Taxonomy" id="1802643"/>
    <lineage>
        <taxon>Bacteria</taxon>
        <taxon>Katanobacteria</taxon>
    </lineage>
</organism>
<evidence type="ECO:0000313" key="1">
    <source>
        <dbReference type="EMBL" id="OGC70705.1"/>
    </source>
</evidence>
<sequence>MYIPVISKLQFNDNVFIERVLPVAGELQVEQGKEVVPYDHVGICMYSHRVYKYPKNFKPKSLKKDGQFYYFGVDIGKIDSQKITAPYNGNLTKTPEGTFEFREVENKYILMSGVWGTVEKTIDKKSVLLRTRTYDINLVASTDCSFAGELIVFPNPSHVLEKFYLDEFTSGAADGKIVYVGNHVTTNLLDEAIKYGLGGIIAGSADRQTFQYARRNNICFGLFSGFGEIPTPDDVYKVLNEVSNRYVFFQGERNILRIPMPPEAVPVKKKLISPLKFVKKGMNVVIMQKPYFGRIGVVDRNTESSIFVKFNSTENAVEIKVPNVYAIE</sequence>
<name>A0A1F4WMM5_UNCKA</name>
<comment type="caution">
    <text evidence="1">The sequence shown here is derived from an EMBL/GenBank/DDBJ whole genome shotgun (WGS) entry which is preliminary data.</text>
</comment>
<dbReference type="EMBL" id="MEWA01000001">
    <property type="protein sequence ID" value="OGC70705.1"/>
    <property type="molecule type" value="Genomic_DNA"/>
</dbReference>
<proteinExistence type="predicted"/>
<dbReference type="AlphaFoldDB" id="A0A1F4WMM5"/>
<evidence type="ECO:0000313" key="2">
    <source>
        <dbReference type="Proteomes" id="UP000179113"/>
    </source>
</evidence>
<gene>
    <name evidence="1" type="ORF">A2415_03645</name>
</gene>
<reference evidence="1 2" key="1">
    <citation type="journal article" date="2016" name="Nat. Commun.">
        <title>Thousands of microbial genomes shed light on interconnected biogeochemical processes in an aquifer system.</title>
        <authorList>
            <person name="Anantharaman K."/>
            <person name="Brown C.T."/>
            <person name="Hug L.A."/>
            <person name="Sharon I."/>
            <person name="Castelle C.J."/>
            <person name="Probst A.J."/>
            <person name="Thomas B.C."/>
            <person name="Singh A."/>
            <person name="Wilkins M.J."/>
            <person name="Karaoz U."/>
            <person name="Brodie E.L."/>
            <person name="Williams K.H."/>
            <person name="Hubbard S.S."/>
            <person name="Banfield J.F."/>
        </authorList>
    </citation>
    <scope>NUCLEOTIDE SEQUENCE [LARGE SCALE GENOMIC DNA]</scope>
</reference>
<protein>
    <recommendedName>
        <fullName evidence="3">KOW domain-containing protein</fullName>
    </recommendedName>
</protein>